<dbReference type="Pfam" id="PF00923">
    <property type="entry name" value="TAL_FSA"/>
    <property type="match status" value="1"/>
</dbReference>
<comment type="caution">
    <text evidence="2">The sequence shown here is derived from an EMBL/GenBank/DDBJ whole genome shotgun (WGS) entry which is preliminary data.</text>
</comment>
<evidence type="ECO:0000313" key="3">
    <source>
        <dbReference type="Proteomes" id="UP000518206"/>
    </source>
</evidence>
<keyword evidence="2" id="KW-0808">Transferase</keyword>
<dbReference type="InterPro" id="IPR013785">
    <property type="entry name" value="Aldolase_TIM"/>
</dbReference>
<gene>
    <name evidence="2" type="ORF">FHR80_000147</name>
</gene>
<name>A0A7W4UBQ6_9CELL</name>
<sequence length="376" mass="40886">MTQTLDETTTTAPAPTLAPGVETALGRMTRAFPQTALWNDSAQPGQLRRSIEFGAVGATCNPVIALAAVRADLPRWTARIRQLADERPAAGESELGWAVVQELSVDAAALLEPAFEAHQGRNGRLSIQTSPRLHRDARALVEQAVQFDALAPNIIVKIPATATGIEAMEEATYRGVSINATVSFTVAQAVAVAEAVERGVQRREREGLPVEELGSVATIMGGRLDDWLKSTVARAGTLVDPGVLDWAGVAALKRAHEIFTERGYRTRVLSAAFRNHLQLTELVGGDLVVSPPFDWQDRINANDLDLPSRIDVPVDPEIIATLERLVPDFRRAHEPDGLSVEEFEAFGPTRRTLRQFLAADAELELLVRDVLVPEPR</sequence>
<accession>A0A7W4UBQ6</accession>
<keyword evidence="1" id="KW-0704">Schiff base</keyword>
<dbReference type="Proteomes" id="UP000518206">
    <property type="component" value="Unassembled WGS sequence"/>
</dbReference>
<dbReference type="Gene3D" id="3.20.20.70">
    <property type="entry name" value="Aldolase class I"/>
    <property type="match status" value="1"/>
</dbReference>
<dbReference type="RefSeq" id="WP_311701453.1">
    <property type="nucleotide sequence ID" value="NZ_JACHVX010000001.1"/>
</dbReference>
<dbReference type="PANTHER" id="PTHR10683">
    <property type="entry name" value="TRANSALDOLASE"/>
    <property type="match status" value="1"/>
</dbReference>
<reference evidence="2 3" key="1">
    <citation type="submission" date="2020-08" db="EMBL/GenBank/DDBJ databases">
        <title>The Agave Microbiome: Exploring the role of microbial communities in plant adaptations to desert environments.</title>
        <authorList>
            <person name="Partida-Martinez L.P."/>
        </authorList>
    </citation>
    <scope>NUCLEOTIDE SEQUENCE [LARGE SCALE GENOMIC DNA]</scope>
    <source>
        <strain evidence="2 3">RAS26</strain>
    </source>
</reference>
<dbReference type="GO" id="GO:0004801">
    <property type="term" value="F:transaldolase activity"/>
    <property type="evidence" value="ECO:0007669"/>
    <property type="project" value="UniProtKB-EC"/>
</dbReference>
<organism evidence="2 3">
    <name type="scientific">Cellulomonas cellasea</name>
    <dbReference type="NCBI Taxonomy" id="43670"/>
    <lineage>
        <taxon>Bacteria</taxon>
        <taxon>Bacillati</taxon>
        <taxon>Actinomycetota</taxon>
        <taxon>Actinomycetes</taxon>
        <taxon>Micrococcales</taxon>
        <taxon>Cellulomonadaceae</taxon>
        <taxon>Cellulomonas</taxon>
    </lineage>
</organism>
<proteinExistence type="predicted"/>
<dbReference type="GO" id="GO:0005975">
    <property type="term" value="P:carbohydrate metabolic process"/>
    <property type="evidence" value="ECO:0007669"/>
    <property type="project" value="InterPro"/>
</dbReference>
<dbReference type="EMBL" id="JACHVX010000001">
    <property type="protein sequence ID" value="MBB2921253.1"/>
    <property type="molecule type" value="Genomic_DNA"/>
</dbReference>
<evidence type="ECO:0000256" key="1">
    <source>
        <dbReference type="ARBA" id="ARBA00023270"/>
    </source>
</evidence>
<protein>
    <submittedName>
        <fullName evidence="2">Transaldolase</fullName>
        <ecNumber evidence="2">2.2.1.2</ecNumber>
    </submittedName>
</protein>
<reference evidence="2 3" key="2">
    <citation type="submission" date="2020-08" db="EMBL/GenBank/DDBJ databases">
        <authorList>
            <person name="Partida-Martinez L."/>
            <person name="Huntemann M."/>
            <person name="Clum A."/>
            <person name="Wang J."/>
            <person name="Palaniappan K."/>
            <person name="Ritter S."/>
            <person name="Chen I.-M."/>
            <person name="Stamatis D."/>
            <person name="Reddy T."/>
            <person name="O'Malley R."/>
            <person name="Daum C."/>
            <person name="Shapiro N."/>
            <person name="Ivanova N."/>
            <person name="Kyrpides N."/>
            <person name="Woyke T."/>
        </authorList>
    </citation>
    <scope>NUCLEOTIDE SEQUENCE [LARGE SCALE GENOMIC DNA]</scope>
    <source>
        <strain evidence="2 3">RAS26</strain>
    </source>
</reference>
<dbReference type="AlphaFoldDB" id="A0A7W4UBQ6"/>
<dbReference type="InterPro" id="IPR001585">
    <property type="entry name" value="TAL/FSA"/>
</dbReference>
<dbReference type="EC" id="2.2.1.2" evidence="2"/>
<evidence type="ECO:0000313" key="2">
    <source>
        <dbReference type="EMBL" id="MBB2921253.1"/>
    </source>
</evidence>
<dbReference type="SUPFAM" id="SSF51569">
    <property type="entry name" value="Aldolase"/>
    <property type="match status" value="1"/>
</dbReference>